<dbReference type="PRINTS" id="PR00038">
    <property type="entry name" value="HTHLUXR"/>
</dbReference>
<dbReference type="PROSITE" id="PS50043">
    <property type="entry name" value="HTH_LUXR_2"/>
    <property type="match status" value="1"/>
</dbReference>
<dbReference type="SUPFAM" id="SSF46894">
    <property type="entry name" value="C-terminal effector domain of the bipartite response regulators"/>
    <property type="match status" value="1"/>
</dbReference>
<evidence type="ECO:0000259" key="5">
    <source>
        <dbReference type="PROSITE" id="PS50110"/>
    </source>
</evidence>
<evidence type="ECO:0000313" key="6">
    <source>
        <dbReference type="EMBL" id="MBU2662627.1"/>
    </source>
</evidence>
<dbReference type="InterPro" id="IPR011006">
    <property type="entry name" value="CheY-like_superfamily"/>
</dbReference>
<dbReference type="Gene3D" id="3.40.50.2300">
    <property type="match status" value="1"/>
</dbReference>
<dbReference type="InterPro" id="IPR039420">
    <property type="entry name" value="WalR-like"/>
</dbReference>
<dbReference type="Pfam" id="PF00196">
    <property type="entry name" value="GerE"/>
    <property type="match status" value="1"/>
</dbReference>
<organism evidence="6 7">
    <name type="scientific">Paractinoplanes bogorensis</name>
    <dbReference type="NCBI Taxonomy" id="1610840"/>
    <lineage>
        <taxon>Bacteria</taxon>
        <taxon>Bacillati</taxon>
        <taxon>Actinomycetota</taxon>
        <taxon>Actinomycetes</taxon>
        <taxon>Micromonosporales</taxon>
        <taxon>Micromonosporaceae</taxon>
        <taxon>Paractinoplanes</taxon>
    </lineage>
</organism>
<dbReference type="CDD" id="cd06170">
    <property type="entry name" value="LuxR_C_like"/>
    <property type="match status" value="1"/>
</dbReference>
<dbReference type="PROSITE" id="PS50110">
    <property type="entry name" value="RESPONSE_REGULATORY"/>
    <property type="match status" value="1"/>
</dbReference>
<accession>A0ABS5YGW2</accession>
<sequence length="215" mass="22783">MAAITVVLVDDHPVVRGGLRALIESFDGFRVVGEAADGDQAVREVQLHRPDVVIMDVMMPNVDGVEATRRIVRAVPGTAVLVLSMADEDDVVFSAMQAGARGYLLKGAAQEEIDRALRAVVAGEAIFGPGIAARVLGLFSREPAGAEPFPDLTPREREVLDLVARGRRNAAIAGALNLSPKTVANHLSSIFTKLQVTDRSAAIVRARDSGMGRAP</sequence>
<feature type="modified residue" description="4-aspartylphosphate" evidence="3">
    <location>
        <position position="56"/>
    </location>
</feature>
<evidence type="ECO:0000313" key="7">
    <source>
        <dbReference type="Proteomes" id="UP001519654"/>
    </source>
</evidence>
<evidence type="ECO:0000256" key="3">
    <source>
        <dbReference type="PROSITE-ProRule" id="PRU00169"/>
    </source>
</evidence>
<feature type="domain" description="Response regulatory" evidence="5">
    <location>
        <begin position="5"/>
        <end position="121"/>
    </location>
</feature>
<name>A0ABS5YGW2_9ACTN</name>
<dbReference type="Pfam" id="PF00072">
    <property type="entry name" value="Response_reg"/>
    <property type="match status" value="1"/>
</dbReference>
<dbReference type="PANTHER" id="PTHR43214">
    <property type="entry name" value="TWO-COMPONENT RESPONSE REGULATOR"/>
    <property type="match status" value="1"/>
</dbReference>
<dbReference type="SUPFAM" id="SSF52172">
    <property type="entry name" value="CheY-like"/>
    <property type="match status" value="1"/>
</dbReference>
<evidence type="ECO:0000259" key="4">
    <source>
        <dbReference type="PROSITE" id="PS50043"/>
    </source>
</evidence>
<dbReference type="SMART" id="SM00421">
    <property type="entry name" value="HTH_LUXR"/>
    <property type="match status" value="1"/>
</dbReference>
<comment type="caution">
    <text evidence="6">The sequence shown here is derived from an EMBL/GenBank/DDBJ whole genome shotgun (WGS) entry which is preliminary data.</text>
</comment>
<dbReference type="InterPro" id="IPR001789">
    <property type="entry name" value="Sig_transdc_resp-reg_receiver"/>
</dbReference>
<keyword evidence="7" id="KW-1185">Reference proteome</keyword>
<dbReference type="PANTHER" id="PTHR43214:SF43">
    <property type="entry name" value="TWO-COMPONENT RESPONSE REGULATOR"/>
    <property type="match status" value="1"/>
</dbReference>
<feature type="domain" description="HTH luxR-type" evidence="4">
    <location>
        <begin position="145"/>
        <end position="210"/>
    </location>
</feature>
<keyword evidence="1 3" id="KW-0597">Phosphoprotein</keyword>
<dbReference type="PROSITE" id="PS00622">
    <property type="entry name" value="HTH_LUXR_1"/>
    <property type="match status" value="1"/>
</dbReference>
<dbReference type="RefSeq" id="WP_215784554.1">
    <property type="nucleotide sequence ID" value="NZ_JAHKKG010000001.1"/>
</dbReference>
<proteinExistence type="predicted"/>
<dbReference type="SMART" id="SM00448">
    <property type="entry name" value="REC"/>
    <property type="match status" value="1"/>
</dbReference>
<gene>
    <name evidence="6" type="ORF">KOI35_03830</name>
</gene>
<dbReference type="CDD" id="cd17535">
    <property type="entry name" value="REC_NarL-like"/>
    <property type="match status" value="1"/>
</dbReference>
<dbReference type="EMBL" id="JAHKKG010000001">
    <property type="protein sequence ID" value="MBU2662627.1"/>
    <property type="molecule type" value="Genomic_DNA"/>
</dbReference>
<dbReference type="InterPro" id="IPR000792">
    <property type="entry name" value="Tscrpt_reg_LuxR_C"/>
</dbReference>
<keyword evidence="2" id="KW-0238">DNA-binding</keyword>
<reference evidence="6 7" key="1">
    <citation type="submission" date="2021-06" db="EMBL/GenBank/DDBJ databases">
        <title>Actinoplanes lichenicola sp. nov., and Actinoplanes ovalisporus sp. nov., isolated from lichen in Thailand.</title>
        <authorList>
            <person name="Saeng-In P."/>
            <person name="Kanchanasin P."/>
            <person name="Yuki M."/>
            <person name="Kudo T."/>
            <person name="Ohkuma M."/>
            <person name="Phongsopitanun W."/>
            <person name="Tanasupawat S."/>
        </authorList>
    </citation>
    <scope>NUCLEOTIDE SEQUENCE [LARGE SCALE GENOMIC DNA]</scope>
    <source>
        <strain evidence="6 7">NBRC 110975</strain>
    </source>
</reference>
<protein>
    <submittedName>
        <fullName evidence="6">Response regulator transcription factor</fullName>
    </submittedName>
</protein>
<dbReference type="InterPro" id="IPR016032">
    <property type="entry name" value="Sig_transdc_resp-reg_C-effctor"/>
</dbReference>
<dbReference type="InterPro" id="IPR058245">
    <property type="entry name" value="NreC/VraR/RcsB-like_REC"/>
</dbReference>
<dbReference type="Proteomes" id="UP001519654">
    <property type="component" value="Unassembled WGS sequence"/>
</dbReference>
<evidence type="ECO:0000256" key="1">
    <source>
        <dbReference type="ARBA" id="ARBA00022553"/>
    </source>
</evidence>
<evidence type="ECO:0000256" key="2">
    <source>
        <dbReference type="ARBA" id="ARBA00023125"/>
    </source>
</evidence>